<dbReference type="EMBL" id="JAAALK010000086">
    <property type="protein sequence ID" value="KAG8081964.1"/>
    <property type="molecule type" value="Genomic_DNA"/>
</dbReference>
<feature type="region of interest" description="Disordered" evidence="1">
    <location>
        <begin position="1"/>
        <end position="96"/>
    </location>
</feature>
<organism evidence="2 3">
    <name type="scientific">Zizania palustris</name>
    <name type="common">Northern wild rice</name>
    <dbReference type="NCBI Taxonomy" id="103762"/>
    <lineage>
        <taxon>Eukaryota</taxon>
        <taxon>Viridiplantae</taxon>
        <taxon>Streptophyta</taxon>
        <taxon>Embryophyta</taxon>
        <taxon>Tracheophyta</taxon>
        <taxon>Spermatophyta</taxon>
        <taxon>Magnoliopsida</taxon>
        <taxon>Liliopsida</taxon>
        <taxon>Poales</taxon>
        <taxon>Poaceae</taxon>
        <taxon>BOP clade</taxon>
        <taxon>Oryzoideae</taxon>
        <taxon>Oryzeae</taxon>
        <taxon>Zizaniinae</taxon>
        <taxon>Zizania</taxon>
    </lineage>
</organism>
<sequence>MVGEDTEASEERECAAEGQPMNDYEKERLRVSNTLTTSPLLRSPPPSAVGKGKQKNLATDADEEYLPSDGGDEEEEESLLISEQDDEEEDINSSSRSHKKVFFFSLVIEGKSSFVGSLSVFEVLISLVSKGEKQKMLNSGKSSEGTSRKDNASLTDFVDDDAALQQAIALSLTESLENSVAAMHAETSSMGMEGSDSTPCKKNDDVPIQDSAKISKIKKQERAEYS</sequence>
<name>A0A8J5W6R1_ZIZPA</name>
<accession>A0A8J5W6R1</accession>
<dbReference type="AlphaFoldDB" id="A0A8J5W6R1"/>
<feature type="compositionally biased region" description="Polar residues" evidence="1">
    <location>
        <begin position="186"/>
        <end position="198"/>
    </location>
</feature>
<feature type="compositionally biased region" description="Acidic residues" evidence="1">
    <location>
        <begin position="60"/>
        <end position="91"/>
    </location>
</feature>
<protein>
    <submittedName>
        <fullName evidence="2">Uncharacterized protein</fullName>
    </submittedName>
</protein>
<comment type="caution">
    <text evidence="2">The sequence shown here is derived from an EMBL/GenBank/DDBJ whole genome shotgun (WGS) entry which is preliminary data.</text>
</comment>
<reference evidence="2" key="1">
    <citation type="journal article" date="2021" name="bioRxiv">
        <title>Whole Genome Assembly and Annotation of Northern Wild Rice, Zizania palustris L., Supports a Whole Genome Duplication in the Zizania Genus.</title>
        <authorList>
            <person name="Haas M."/>
            <person name="Kono T."/>
            <person name="Macchietto M."/>
            <person name="Millas R."/>
            <person name="McGilp L."/>
            <person name="Shao M."/>
            <person name="Duquette J."/>
            <person name="Hirsch C.N."/>
            <person name="Kimball J."/>
        </authorList>
    </citation>
    <scope>NUCLEOTIDE SEQUENCE</scope>
    <source>
        <tissue evidence="2">Fresh leaf tissue</tissue>
    </source>
</reference>
<evidence type="ECO:0000256" key="1">
    <source>
        <dbReference type="SAM" id="MobiDB-lite"/>
    </source>
</evidence>
<evidence type="ECO:0000313" key="2">
    <source>
        <dbReference type="EMBL" id="KAG8081964.1"/>
    </source>
</evidence>
<evidence type="ECO:0000313" key="3">
    <source>
        <dbReference type="Proteomes" id="UP000729402"/>
    </source>
</evidence>
<reference evidence="2" key="2">
    <citation type="submission" date="2021-02" db="EMBL/GenBank/DDBJ databases">
        <authorList>
            <person name="Kimball J.A."/>
            <person name="Haas M.W."/>
            <person name="Macchietto M."/>
            <person name="Kono T."/>
            <person name="Duquette J."/>
            <person name="Shao M."/>
        </authorList>
    </citation>
    <scope>NUCLEOTIDE SEQUENCE</scope>
    <source>
        <tissue evidence="2">Fresh leaf tissue</tissue>
    </source>
</reference>
<feature type="region of interest" description="Disordered" evidence="1">
    <location>
        <begin position="183"/>
        <end position="226"/>
    </location>
</feature>
<dbReference type="Proteomes" id="UP000729402">
    <property type="component" value="Unassembled WGS sequence"/>
</dbReference>
<gene>
    <name evidence="2" type="ORF">GUJ93_ZPchr0014g47013</name>
</gene>
<proteinExistence type="predicted"/>
<keyword evidence="3" id="KW-1185">Reference proteome</keyword>